<dbReference type="InterPro" id="IPR036249">
    <property type="entry name" value="Thioredoxin-like_sf"/>
</dbReference>
<dbReference type="EMBL" id="CAJHUC010001656">
    <property type="protein sequence ID" value="CAD7701906.1"/>
    <property type="molecule type" value="Genomic_DNA"/>
</dbReference>
<feature type="domain" description="Thioredoxin" evidence="1">
    <location>
        <begin position="669"/>
        <end position="809"/>
    </location>
</feature>
<evidence type="ECO:0000313" key="2">
    <source>
        <dbReference type="EMBL" id="CAD7701906.1"/>
    </source>
</evidence>
<proteinExistence type="predicted"/>
<comment type="caution">
    <text evidence="2">The sequence shown here is derived from an EMBL/GenBank/DDBJ whole genome shotgun (WGS) entry which is preliminary data.</text>
</comment>
<reference evidence="2" key="1">
    <citation type="submission" date="2020-12" db="EMBL/GenBank/DDBJ databases">
        <authorList>
            <person name="Iha C."/>
        </authorList>
    </citation>
    <scope>NUCLEOTIDE SEQUENCE</scope>
</reference>
<evidence type="ECO:0000313" key="3">
    <source>
        <dbReference type="Proteomes" id="UP000708148"/>
    </source>
</evidence>
<dbReference type="AlphaFoldDB" id="A0A8S1J6Q3"/>
<dbReference type="OrthoDB" id="2121326at2759"/>
<evidence type="ECO:0000259" key="1">
    <source>
        <dbReference type="PROSITE" id="PS51352"/>
    </source>
</evidence>
<dbReference type="InterPro" id="IPR013766">
    <property type="entry name" value="Thioredoxin_domain"/>
</dbReference>
<organism evidence="2 3">
    <name type="scientific">Ostreobium quekettii</name>
    <dbReference type="NCBI Taxonomy" id="121088"/>
    <lineage>
        <taxon>Eukaryota</taxon>
        <taxon>Viridiplantae</taxon>
        <taxon>Chlorophyta</taxon>
        <taxon>core chlorophytes</taxon>
        <taxon>Ulvophyceae</taxon>
        <taxon>TCBD clade</taxon>
        <taxon>Bryopsidales</taxon>
        <taxon>Ostreobineae</taxon>
        <taxon>Ostreobiaceae</taxon>
        <taxon>Ostreobium</taxon>
    </lineage>
</organism>
<accession>A0A8S1J6Q3</accession>
<keyword evidence="3" id="KW-1185">Reference proteome</keyword>
<gene>
    <name evidence="2" type="ORF">OSTQU699_LOCUS7263</name>
</gene>
<dbReference type="CDD" id="cd02966">
    <property type="entry name" value="TlpA_like_family"/>
    <property type="match status" value="1"/>
</dbReference>
<dbReference type="PANTHER" id="PTHR42852">
    <property type="entry name" value="THIOL:DISULFIDE INTERCHANGE PROTEIN DSBE"/>
    <property type="match status" value="1"/>
</dbReference>
<protein>
    <recommendedName>
        <fullName evidence="1">Thioredoxin domain-containing protein</fullName>
    </recommendedName>
</protein>
<dbReference type="Gene3D" id="3.40.30.10">
    <property type="entry name" value="Glutaredoxin"/>
    <property type="match status" value="1"/>
</dbReference>
<dbReference type="GO" id="GO:0016209">
    <property type="term" value="F:antioxidant activity"/>
    <property type="evidence" value="ECO:0007669"/>
    <property type="project" value="InterPro"/>
</dbReference>
<dbReference type="Pfam" id="PF00578">
    <property type="entry name" value="AhpC-TSA"/>
    <property type="match status" value="1"/>
</dbReference>
<name>A0A8S1J6Q3_9CHLO</name>
<dbReference type="SUPFAM" id="SSF52833">
    <property type="entry name" value="Thioredoxin-like"/>
    <property type="match status" value="1"/>
</dbReference>
<sequence length="826" mass="89858">MLLIDARAAESNAVLHWNSGDSLPGRLQQVTSDEVTWESGLFADPLQLQRAVLSSVQFAPDDAYGAESDEFRIALTTKDVLFGSLSSLDDQSLVLESSRHGRVVVPRALVAGVERINQEGLIYLGPAGIDGWSGPGIETWWVEQTDGSLTSGIPDASLSRELPDEQQLSIEFILKFNQRPEFVLALGDDDEGSLRLETWDDALVAVNGADFLEVQLLEDEPSTIHLLLYVNLSSSRMMVCTPQGEVLAKLGEVKPRRVPKTLSLQNGSDNITLQHLRVHRWNGTTVGSLVPGQTGLQQIDGQWKRINGGVIIKDGSVALSSGRFGNAHGMISDRLGFHAEWPSQQFMFLTIYLFTASLNDRDTATKCTLLFSENNILVSEHFDHNNPFAAMQNPEGRIQTKGLSADIQLITSKGELEVQVDGKPARRIPLKRESVGNSGVVFELSNSGNGRFFGGGIRRLGGGRAGSDSNLVKRLTLSGLTAGPPSGAAIQKFIEEETRRHTLTIPRFRRDDPPTHALIAPNGDVLRGRLIGIHADSVEFESRLEVFRFPRERVSAVIWISNPPGPQTANHATDEADQPASDSTILQTVLAGGFLVSMTPVSMIDGKLHGESAVLGNCRVPATAISQLYLGDPAEREQTSAWSQWRAKHAVEPDWDIAKSDGGSSAGSELIGHAAPDFELPQLDGKTFRLSDYAGRTVVLDFWATWCGPCVAALPDYIEATKFFDDSELVFVAVNIEESPRQIRAFLEEQELNVRVAIDGGSEVASAYQVNGIPHSVIISPEGIIEWVHVGYDPDAGAEVQRVAEAILSGSWNRESEPADTSATQE</sequence>
<dbReference type="PANTHER" id="PTHR42852:SF17">
    <property type="entry name" value="THIOREDOXIN-LIKE PROTEIN HI_1115"/>
    <property type="match status" value="1"/>
</dbReference>
<dbReference type="PROSITE" id="PS51352">
    <property type="entry name" value="THIOREDOXIN_2"/>
    <property type="match status" value="1"/>
</dbReference>
<dbReference type="Proteomes" id="UP000708148">
    <property type="component" value="Unassembled WGS sequence"/>
</dbReference>
<dbReference type="InterPro" id="IPR000866">
    <property type="entry name" value="AhpC/TSA"/>
</dbReference>
<dbReference type="InterPro" id="IPR050553">
    <property type="entry name" value="Thioredoxin_ResA/DsbE_sf"/>
</dbReference>
<dbReference type="GO" id="GO:0016491">
    <property type="term" value="F:oxidoreductase activity"/>
    <property type="evidence" value="ECO:0007669"/>
    <property type="project" value="InterPro"/>
</dbReference>